<dbReference type="Pfam" id="PF02374">
    <property type="entry name" value="ArsA_ATPase"/>
    <property type="match status" value="2"/>
</dbReference>
<dbReference type="RefSeq" id="WP_132243850.1">
    <property type="nucleotide sequence ID" value="NZ_SLWV01000006.1"/>
</dbReference>
<dbReference type="SMART" id="SM00382">
    <property type="entry name" value="AAA"/>
    <property type="match status" value="2"/>
</dbReference>
<feature type="domain" description="AAA+ ATPase" evidence="2">
    <location>
        <begin position="11"/>
        <end position="212"/>
    </location>
</feature>
<reference evidence="3 4" key="1">
    <citation type="submission" date="2019-03" db="EMBL/GenBank/DDBJ databases">
        <title>Genomic Encyclopedia of Type Strains, Phase IV (KMG-IV): sequencing the most valuable type-strain genomes for metagenomic binning, comparative biology and taxonomic classification.</title>
        <authorList>
            <person name="Goeker M."/>
        </authorList>
    </citation>
    <scope>NUCLEOTIDE SEQUENCE [LARGE SCALE GENOMIC DNA]</scope>
    <source>
        <strain evidence="3 4">DSM 102940</strain>
    </source>
</reference>
<dbReference type="CDD" id="cd02035">
    <property type="entry name" value="ArsA"/>
    <property type="match status" value="2"/>
</dbReference>
<dbReference type="GO" id="GO:0005524">
    <property type="term" value="F:ATP binding"/>
    <property type="evidence" value="ECO:0007669"/>
    <property type="project" value="UniProtKB-KW"/>
</dbReference>
<evidence type="ECO:0000259" key="2">
    <source>
        <dbReference type="SMART" id="SM00382"/>
    </source>
</evidence>
<dbReference type="PANTHER" id="PTHR10803">
    <property type="entry name" value="ARSENICAL PUMP-DRIVING ATPASE ARSENITE-TRANSLOCATING ATPASE"/>
    <property type="match status" value="1"/>
</dbReference>
<dbReference type="SUPFAM" id="SSF52540">
    <property type="entry name" value="P-loop containing nucleoside triphosphate hydrolases"/>
    <property type="match status" value="2"/>
</dbReference>
<gene>
    <name evidence="3" type="ORF">EV214_10617</name>
</gene>
<organism evidence="3 4">
    <name type="scientific">Marinisporobacter balticus</name>
    <dbReference type="NCBI Taxonomy" id="2018667"/>
    <lineage>
        <taxon>Bacteria</taxon>
        <taxon>Bacillati</taxon>
        <taxon>Bacillota</taxon>
        <taxon>Clostridia</taxon>
        <taxon>Peptostreptococcales</taxon>
        <taxon>Thermotaleaceae</taxon>
        <taxon>Marinisporobacter</taxon>
    </lineage>
</organism>
<keyword evidence="4" id="KW-1185">Reference proteome</keyword>
<evidence type="ECO:0000313" key="3">
    <source>
        <dbReference type="EMBL" id="TCO77375.1"/>
    </source>
</evidence>
<dbReference type="NCBIfam" id="TIGR00345">
    <property type="entry name" value="GET3_arsA_TRC40"/>
    <property type="match status" value="2"/>
</dbReference>
<evidence type="ECO:0000313" key="4">
    <source>
        <dbReference type="Proteomes" id="UP000294919"/>
    </source>
</evidence>
<comment type="caution">
    <text evidence="3">The sequence shown here is derived from an EMBL/GenBank/DDBJ whole genome shotgun (WGS) entry which is preliminary data.</text>
</comment>
<dbReference type="Gene3D" id="3.40.50.300">
    <property type="entry name" value="P-loop containing nucleotide triphosphate hydrolases"/>
    <property type="match status" value="2"/>
</dbReference>
<sequence>MTNNCLTLRKNLTFIIFSGKGGVGKTTCACATALHCAKRGQKTLLASTDPAHSLADSLDLPVGRAIGPVDGVDNLYAIEVDAPRSLEQFKQDYGNILKEIANRGTYFDRDDINDFFSLSLPGLDELMGIMTLMDLLESREYDVIVLDTAPTGHTIRLLSLPDHMREWLRVLDLMLEKRRYMASVFAGRYVPDYTDDFIKHMASKVSALKNLLTDHTRTQFIPVIIPEAMSLNETEKLVKTIKNQGIPLTQMIVNRVASDRKCAFCQGRRADQINTLREIDYKFKMLSRVHLPLLPHEVRGISVLTVFAERMVNPDYRGMLDAAATVQTSTVMPIQARLPGKELIEKKYVIIGGKGGVGKTSVAAATGLYLASQGKKTLIFSTDPAHSLSDSFGCSIGNQITSLSGSIQLYGLEIDAQRMLDEFKQQYVEEINEVFNGFLGESGVDVAFDREVMTEIISLIPPGLDEVMALIKLMELSDEKDYDVIILDTAPTGHLIRMLELPELAMKWLHTFFKLVLKYQNGDSLQKTADLMFEMIRGVRKVQSTLVDPDHTGFIGVTVPEAMIVEETEKLLESIQRLGVNSRCLVVNMVTPPNQCYFCNKVQAQQQSYMADLRARFTNYQMSEIPLFPHQVRGIDNLTELARLFG</sequence>
<accession>A0A4R2LDE9</accession>
<name>A0A4R2LDE9_9FIRM</name>
<evidence type="ECO:0000256" key="1">
    <source>
        <dbReference type="ARBA" id="ARBA00011040"/>
    </source>
</evidence>
<dbReference type="EMBL" id="SLWV01000006">
    <property type="protein sequence ID" value="TCO77375.1"/>
    <property type="molecule type" value="Genomic_DNA"/>
</dbReference>
<keyword evidence="3" id="KW-0067">ATP-binding</keyword>
<proteinExistence type="inferred from homology"/>
<feature type="domain" description="AAA+ ATPase" evidence="2">
    <location>
        <begin position="345"/>
        <end position="581"/>
    </location>
</feature>
<dbReference type="PANTHER" id="PTHR10803:SF3">
    <property type="entry name" value="ATPASE GET3"/>
    <property type="match status" value="1"/>
</dbReference>
<comment type="similarity">
    <text evidence="1">Belongs to the arsA ATPase family.</text>
</comment>
<dbReference type="InterPro" id="IPR003593">
    <property type="entry name" value="AAA+_ATPase"/>
</dbReference>
<dbReference type="GO" id="GO:0016887">
    <property type="term" value="F:ATP hydrolysis activity"/>
    <property type="evidence" value="ECO:0007669"/>
    <property type="project" value="InterPro"/>
</dbReference>
<dbReference type="InterPro" id="IPR027417">
    <property type="entry name" value="P-loop_NTPase"/>
</dbReference>
<dbReference type="InterPro" id="IPR025723">
    <property type="entry name" value="ArsA/GET3_ATPase-like"/>
</dbReference>
<dbReference type="InterPro" id="IPR016300">
    <property type="entry name" value="ATPase_ArsA/GET3"/>
</dbReference>
<dbReference type="OrthoDB" id="9780677at2"/>
<protein>
    <submittedName>
        <fullName evidence="3">Arsenite efflux ATP-binding protein ArsA</fullName>
    </submittedName>
</protein>
<keyword evidence="3" id="KW-0547">Nucleotide-binding</keyword>
<dbReference type="Proteomes" id="UP000294919">
    <property type="component" value="Unassembled WGS sequence"/>
</dbReference>
<dbReference type="AlphaFoldDB" id="A0A4R2LDE9"/>